<dbReference type="InterPro" id="IPR023346">
    <property type="entry name" value="Lysozyme-like_dom_sf"/>
</dbReference>
<gene>
    <name evidence="4" type="ORF">NITHO_4940002</name>
</gene>
<dbReference type="EMBL" id="CAGS01000439">
    <property type="protein sequence ID" value="CCF85415.1"/>
    <property type="molecule type" value="Genomic_DNA"/>
</dbReference>
<dbReference type="InterPro" id="IPR050570">
    <property type="entry name" value="Cell_wall_metabolism_enzyme"/>
</dbReference>
<feature type="compositionally biased region" description="Polar residues" evidence="1">
    <location>
        <begin position="86"/>
        <end position="96"/>
    </location>
</feature>
<dbReference type="Pfam" id="PF01551">
    <property type="entry name" value="Peptidase_M23"/>
    <property type="match status" value="1"/>
</dbReference>
<reference evidence="4 5" key="1">
    <citation type="journal article" date="2012" name="ISME J.">
        <title>Nitrification expanded: discovery, physiology and genomics of a nitrite-oxidizing bacterium from the phylum Chloroflexi.</title>
        <authorList>
            <person name="Sorokin D.Y."/>
            <person name="Lucker S."/>
            <person name="Vejmelkova D."/>
            <person name="Kostrikina N.A."/>
            <person name="Kleerebezem R."/>
            <person name="Rijpstra W.I."/>
            <person name="Damste J.S."/>
            <person name="Le Paslier D."/>
            <person name="Muyzer G."/>
            <person name="Wagner M."/>
            <person name="van Loosdrecht M.C."/>
            <person name="Daims H."/>
        </authorList>
    </citation>
    <scope>NUCLEOTIDE SEQUENCE [LARGE SCALE GENOMIC DNA]</scope>
    <source>
        <strain evidence="5">none</strain>
    </source>
</reference>
<sequence length="390" mass="42176">MARYDHVLNGVSTAWSRFLKGPPSPPDSRYLFDDPRLSQYPFLAASLPKSYVGKLSQSSQSSQGYGDNRPYSYVSYYDRQFRGDQAGNTDRYSQYSKDPRLSGGMTVNGDPSNARGLEGVKRWDGLIKQVSGETGVPWQVIAAIMGIESGGNPNAQSGAGAMGLMQVMPFHFTAGDNPFDPYTNVRKGAQILRSNFDRYGSWDRAVNAYFTGQPDPRGASDGGIDDYGYLNLFHNNLAALGYGQQASGSGNGWAVTGGVRYQMTQGFGHGETDPSVRHYYRGGAHTGLDFATPYGTPLFTPTGGTVVWAGDRGDGYGNSVLIWNGNHYVLLAHLSAITVQQGQQLNANAYIGRSGGTGPGAGKSTGNHLHFEVRDANNNPVDPRHYYGFN</sequence>
<dbReference type="PANTHER" id="PTHR21666">
    <property type="entry name" value="PEPTIDASE-RELATED"/>
    <property type="match status" value="1"/>
</dbReference>
<dbReference type="InterPro" id="IPR016047">
    <property type="entry name" value="M23ase_b-sheet_dom"/>
</dbReference>
<comment type="caution">
    <text evidence="4">The sequence shown here is derived from an EMBL/GenBank/DDBJ whole genome shotgun (WGS) entry which is preliminary data.</text>
</comment>
<dbReference type="SUPFAM" id="SSF51261">
    <property type="entry name" value="Duplicated hybrid motif"/>
    <property type="match status" value="1"/>
</dbReference>
<dbReference type="SUPFAM" id="SSF53955">
    <property type="entry name" value="Lysozyme-like"/>
    <property type="match status" value="1"/>
</dbReference>
<evidence type="ECO:0000313" key="5">
    <source>
        <dbReference type="Proteomes" id="UP000004221"/>
    </source>
</evidence>
<evidence type="ECO:0000256" key="1">
    <source>
        <dbReference type="SAM" id="MobiDB-lite"/>
    </source>
</evidence>
<dbReference type="Proteomes" id="UP000004221">
    <property type="component" value="Unassembled WGS sequence"/>
</dbReference>
<evidence type="ECO:0008006" key="6">
    <source>
        <dbReference type="Google" id="ProtNLM"/>
    </source>
</evidence>
<dbReference type="InterPro" id="IPR011055">
    <property type="entry name" value="Dup_hybrid_motif"/>
</dbReference>
<accession>I4EL53</accession>
<feature type="domain" description="M23ase beta-sheet core" evidence="3">
    <location>
        <begin position="284"/>
        <end position="383"/>
    </location>
</feature>
<evidence type="ECO:0000259" key="2">
    <source>
        <dbReference type="Pfam" id="PF01464"/>
    </source>
</evidence>
<dbReference type="CDD" id="cd00254">
    <property type="entry name" value="LT-like"/>
    <property type="match status" value="1"/>
</dbReference>
<dbReference type="Gene3D" id="1.10.530.10">
    <property type="match status" value="1"/>
</dbReference>
<dbReference type="InterPro" id="IPR008258">
    <property type="entry name" value="Transglycosylase_SLT_dom_1"/>
</dbReference>
<name>I4EL53_9BACT</name>
<organism evidence="4 5">
    <name type="scientific">Nitrolancea hollandica Lb</name>
    <dbReference type="NCBI Taxonomy" id="1129897"/>
    <lineage>
        <taxon>Bacteria</taxon>
        <taxon>Pseudomonadati</taxon>
        <taxon>Thermomicrobiota</taxon>
        <taxon>Thermomicrobia</taxon>
        <taxon>Sphaerobacterales</taxon>
        <taxon>Sphaerobacterineae</taxon>
        <taxon>Sphaerobacteraceae</taxon>
        <taxon>Nitrolancea</taxon>
    </lineage>
</organism>
<dbReference type="AlphaFoldDB" id="I4EL53"/>
<dbReference type="GO" id="GO:0004222">
    <property type="term" value="F:metalloendopeptidase activity"/>
    <property type="evidence" value="ECO:0007669"/>
    <property type="project" value="TreeGrafter"/>
</dbReference>
<feature type="domain" description="Transglycosylase SLT" evidence="2">
    <location>
        <begin position="127"/>
        <end position="213"/>
    </location>
</feature>
<dbReference type="OrthoDB" id="159981at2"/>
<feature type="region of interest" description="Disordered" evidence="1">
    <location>
        <begin position="84"/>
        <end position="115"/>
    </location>
</feature>
<dbReference type="RefSeq" id="WP_008480300.1">
    <property type="nucleotide sequence ID" value="NZ_CAGS01000439.1"/>
</dbReference>
<keyword evidence="5" id="KW-1185">Reference proteome</keyword>
<dbReference type="CDD" id="cd12797">
    <property type="entry name" value="M23_peptidase"/>
    <property type="match status" value="1"/>
</dbReference>
<dbReference type="Pfam" id="PF01464">
    <property type="entry name" value="SLT"/>
    <property type="match status" value="1"/>
</dbReference>
<evidence type="ECO:0000313" key="4">
    <source>
        <dbReference type="EMBL" id="CCF85415.1"/>
    </source>
</evidence>
<feature type="region of interest" description="Disordered" evidence="1">
    <location>
        <begin position="356"/>
        <end position="377"/>
    </location>
</feature>
<protein>
    <recommendedName>
        <fullName evidence="6">Peptidase M23</fullName>
    </recommendedName>
</protein>
<proteinExistence type="predicted"/>
<dbReference type="Gene3D" id="2.70.70.10">
    <property type="entry name" value="Glucose Permease (Domain IIA)"/>
    <property type="match status" value="1"/>
</dbReference>
<evidence type="ECO:0000259" key="3">
    <source>
        <dbReference type="Pfam" id="PF01551"/>
    </source>
</evidence>
<dbReference type="PANTHER" id="PTHR21666:SF270">
    <property type="entry name" value="MUREIN HYDROLASE ACTIVATOR ENVC"/>
    <property type="match status" value="1"/>
</dbReference>